<gene>
    <name evidence="9" type="ORF">FA09DRAFT_327029</name>
</gene>
<keyword evidence="4" id="KW-0418">Kinase</keyword>
<protein>
    <recommendedName>
        <fullName evidence="2">histidine kinase</fullName>
        <ecNumber evidence="2">2.7.13.3</ecNumber>
    </recommendedName>
</protein>
<dbReference type="GO" id="GO:0009927">
    <property type="term" value="F:histidine phosphotransfer kinase activity"/>
    <property type="evidence" value="ECO:0007669"/>
    <property type="project" value="TreeGrafter"/>
</dbReference>
<sequence length="610" mass="66184">MLLLADSLRSDLRAAAIADMQQKQALVEQASSIKSLGDGLNDLLEDFADFASITTAAREEETRHEIVRAESVDLGALLDDVASELWNEQVQRIRTQEGADARIPPPPELILQIDTSLRGTTSMIAVETFRKCARKLISNALRFTQGEGYVEISLAPHTEEGRSSLQLTVEDTGEGMTDEFVAEALFKPFMKADKFKSGAGLGMALCASLCKRMGGSMQVSSDVGRGTIVTLLIPVAELPRVPQQSVSSRPAQLTYMYGFEGIGLKRLAGAISAQLATFGDMYATTNLGEADYLLIPEEACWEATGGIEGILSHAKDGVKIGVLQAHADSGVELAAFKNGSRQPAFVTRKPFGPKSFHGLLQLARKPETDAQATKLRRTDSGRDSFEQTHRMSSESNEPKIAESPPSEADGDADSVDKVPSAAEEQAKDTRDLVFAPESIDEVLRAPVDSVPMLAPLAGKMRQEAPSSPSVKPITVSKFGALVVEDNPLNARILTRLMKKQGIEFCVATNGQEAVEQFAKHSPYVTLLDIMMPVMSGFEACQAMRALPLQGPRRPKIIAVTALSDELSRTKGLEECGMDEWLTKPLAMNRLLEDLKRWRADFDAEGQTSES</sequence>
<feature type="domain" description="Response regulatory" evidence="8">
    <location>
        <begin position="479"/>
        <end position="598"/>
    </location>
</feature>
<dbReference type="InterPro" id="IPR003594">
    <property type="entry name" value="HATPase_dom"/>
</dbReference>
<dbReference type="InterPro" id="IPR011006">
    <property type="entry name" value="CheY-like_superfamily"/>
</dbReference>
<dbReference type="RefSeq" id="XP_025601326.1">
    <property type="nucleotide sequence ID" value="XM_025741241.1"/>
</dbReference>
<dbReference type="GO" id="GO:0005886">
    <property type="term" value="C:plasma membrane"/>
    <property type="evidence" value="ECO:0007669"/>
    <property type="project" value="TreeGrafter"/>
</dbReference>
<dbReference type="Gene3D" id="3.30.565.10">
    <property type="entry name" value="Histidine kinase-like ATPase, C-terminal domain"/>
    <property type="match status" value="1"/>
</dbReference>
<dbReference type="SMART" id="SM00387">
    <property type="entry name" value="HATPase_c"/>
    <property type="match status" value="1"/>
</dbReference>
<dbReference type="SMART" id="SM00448">
    <property type="entry name" value="REC"/>
    <property type="match status" value="1"/>
</dbReference>
<dbReference type="SUPFAM" id="SSF52172">
    <property type="entry name" value="CheY-like"/>
    <property type="match status" value="1"/>
</dbReference>
<evidence type="ECO:0000256" key="6">
    <source>
        <dbReference type="SAM" id="MobiDB-lite"/>
    </source>
</evidence>
<evidence type="ECO:0000256" key="4">
    <source>
        <dbReference type="ARBA" id="ARBA00022777"/>
    </source>
</evidence>
<feature type="compositionally biased region" description="Basic and acidic residues" evidence="6">
    <location>
        <begin position="376"/>
        <end position="400"/>
    </location>
</feature>
<feature type="region of interest" description="Disordered" evidence="6">
    <location>
        <begin position="367"/>
        <end position="433"/>
    </location>
</feature>
<reference evidence="9 10" key="1">
    <citation type="journal article" date="2018" name="Mol. Biol. Evol.">
        <title>Broad Genomic Sampling Reveals a Smut Pathogenic Ancestry of the Fungal Clade Ustilaginomycotina.</title>
        <authorList>
            <person name="Kijpornyongpan T."/>
            <person name="Mondo S.J."/>
            <person name="Barry K."/>
            <person name="Sandor L."/>
            <person name="Lee J."/>
            <person name="Lipzen A."/>
            <person name="Pangilinan J."/>
            <person name="LaButti K."/>
            <person name="Hainaut M."/>
            <person name="Henrissat B."/>
            <person name="Grigoriev I.V."/>
            <person name="Spatafora J.W."/>
            <person name="Aime M.C."/>
        </authorList>
    </citation>
    <scope>NUCLEOTIDE SEQUENCE [LARGE SCALE GENOMIC DNA]</scope>
    <source>
        <strain evidence="9 10">MCA 4186</strain>
    </source>
</reference>
<name>A0A316ZGZ8_9BASI</name>
<dbReference type="STRING" id="58919.A0A316ZGZ8"/>
<dbReference type="EMBL" id="KZ819283">
    <property type="protein sequence ID" value="PWO01048.1"/>
    <property type="molecule type" value="Genomic_DNA"/>
</dbReference>
<dbReference type="PROSITE" id="PS50110">
    <property type="entry name" value="RESPONSE_REGULATORY"/>
    <property type="match status" value="1"/>
</dbReference>
<dbReference type="GeneID" id="37268785"/>
<dbReference type="Proteomes" id="UP000245946">
    <property type="component" value="Unassembled WGS sequence"/>
</dbReference>
<accession>A0A316ZGZ8</accession>
<dbReference type="EC" id="2.7.13.3" evidence="2"/>
<keyword evidence="5" id="KW-0597">Phosphoprotein</keyword>
<evidence type="ECO:0000259" key="7">
    <source>
        <dbReference type="PROSITE" id="PS50109"/>
    </source>
</evidence>
<evidence type="ECO:0000256" key="2">
    <source>
        <dbReference type="ARBA" id="ARBA00012438"/>
    </source>
</evidence>
<dbReference type="InterPro" id="IPR001789">
    <property type="entry name" value="Sig_transdc_resp-reg_receiver"/>
</dbReference>
<dbReference type="InterPro" id="IPR036890">
    <property type="entry name" value="HATPase_C_sf"/>
</dbReference>
<dbReference type="Pfam" id="PF00072">
    <property type="entry name" value="Response_reg"/>
    <property type="match status" value="1"/>
</dbReference>
<dbReference type="AlphaFoldDB" id="A0A316ZGZ8"/>
<proteinExistence type="predicted"/>
<feature type="domain" description="Histidine kinase" evidence="7">
    <location>
        <begin position="3"/>
        <end position="237"/>
    </location>
</feature>
<dbReference type="InterPro" id="IPR004358">
    <property type="entry name" value="Sig_transdc_His_kin-like_C"/>
</dbReference>
<dbReference type="Gene3D" id="3.40.50.2300">
    <property type="match status" value="1"/>
</dbReference>
<dbReference type="GO" id="GO:0000155">
    <property type="term" value="F:phosphorelay sensor kinase activity"/>
    <property type="evidence" value="ECO:0007669"/>
    <property type="project" value="TreeGrafter"/>
</dbReference>
<dbReference type="CDD" id="cd17546">
    <property type="entry name" value="REC_hyHK_CKI1_RcsC-like"/>
    <property type="match status" value="1"/>
</dbReference>
<dbReference type="PANTHER" id="PTHR43047">
    <property type="entry name" value="TWO-COMPONENT HISTIDINE PROTEIN KINASE"/>
    <property type="match status" value="1"/>
</dbReference>
<dbReference type="Pfam" id="PF02518">
    <property type="entry name" value="HATPase_c"/>
    <property type="match status" value="1"/>
</dbReference>
<keyword evidence="10" id="KW-1185">Reference proteome</keyword>
<dbReference type="OrthoDB" id="21225at2759"/>
<keyword evidence="3" id="KW-0808">Transferase</keyword>
<evidence type="ECO:0000256" key="1">
    <source>
        <dbReference type="ARBA" id="ARBA00000085"/>
    </source>
</evidence>
<evidence type="ECO:0000259" key="8">
    <source>
        <dbReference type="PROSITE" id="PS50110"/>
    </source>
</evidence>
<feature type="modified residue" description="4-aspartylphosphate" evidence="5">
    <location>
        <position position="528"/>
    </location>
</feature>
<dbReference type="SUPFAM" id="SSF55874">
    <property type="entry name" value="ATPase domain of HSP90 chaperone/DNA topoisomerase II/histidine kinase"/>
    <property type="match status" value="1"/>
</dbReference>
<dbReference type="PROSITE" id="PS50109">
    <property type="entry name" value="HIS_KIN"/>
    <property type="match status" value="1"/>
</dbReference>
<evidence type="ECO:0000313" key="9">
    <source>
        <dbReference type="EMBL" id="PWO01048.1"/>
    </source>
</evidence>
<dbReference type="PRINTS" id="PR00344">
    <property type="entry name" value="BCTRLSENSOR"/>
</dbReference>
<dbReference type="PANTHER" id="PTHR43047:SF72">
    <property type="entry name" value="OSMOSENSING HISTIDINE PROTEIN KINASE SLN1"/>
    <property type="match status" value="1"/>
</dbReference>
<comment type="catalytic activity">
    <reaction evidence="1">
        <text>ATP + protein L-histidine = ADP + protein N-phospho-L-histidine.</text>
        <dbReference type="EC" id="2.7.13.3"/>
    </reaction>
</comment>
<evidence type="ECO:0000256" key="5">
    <source>
        <dbReference type="PROSITE-ProRule" id="PRU00169"/>
    </source>
</evidence>
<evidence type="ECO:0000313" key="10">
    <source>
        <dbReference type="Proteomes" id="UP000245946"/>
    </source>
</evidence>
<evidence type="ECO:0000256" key="3">
    <source>
        <dbReference type="ARBA" id="ARBA00022679"/>
    </source>
</evidence>
<organism evidence="9 10">
    <name type="scientific">Tilletiopsis washingtonensis</name>
    <dbReference type="NCBI Taxonomy" id="58919"/>
    <lineage>
        <taxon>Eukaryota</taxon>
        <taxon>Fungi</taxon>
        <taxon>Dikarya</taxon>
        <taxon>Basidiomycota</taxon>
        <taxon>Ustilaginomycotina</taxon>
        <taxon>Exobasidiomycetes</taxon>
        <taxon>Entylomatales</taxon>
        <taxon>Entylomatales incertae sedis</taxon>
        <taxon>Tilletiopsis</taxon>
    </lineage>
</organism>
<dbReference type="InterPro" id="IPR005467">
    <property type="entry name" value="His_kinase_dom"/>
</dbReference>